<accession>A0A1I1AN66</accession>
<sequence>MKHYLFMKLEQIKFQLSALIMFPLIFASLTSCDTNLELVQSVDTEFTDISVIEIDAGFLDVSYQGDENLDLVELVGSLESNRPGRFQIEYREEQGKLIIELKSSGGGSTNSRGEISLKGPARMEIDFKSGSGNSQIHNLILNKFDFDGGSGNLELTNISAEIIDLELGSGNIKASNLTGDLALKISSGNASVSNLKGNIDAVGSSGKFTFSNIDGKVNSSLNSGNISLNGIRELGKLKVSSGNCTVESSYLGAKTILESSSGNISIRTNSNLDDFNFDLKTSSGNLRVGESTSSGSLKIDNGSPYTVSGVVSSGNIQIRN</sequence>
<dbReference type="InterPro" id="IPR025164">
    <property type="entry name" value="Toastrack_DUF4097"/>
</dbReference>
<evidence type="ECO:0000313" key="2">
    <source>
        <dbReference type="EMBL" id="SFB37830.1"/>
    </source>
</evidence>
<organism evidence="2 3">
    <name type="scientific">Algoriphagus aquimarinus</name>
    <dbReference type="NCBI Taxonomy" id="237018"/>
    <lineage>
        <taxon>Bacteria</taxon>
        <taxon>Pseudomonadati</taxon>
        <taxon>Bacteroidota</taxon>
        <taxon>Cytophagia</taxon>
        <taxon>Cytophagales</taxon>
        <taxon>Cyclobacteriaceae</taxon>
        <taxon>Algoriphagus</taxon>
    </lineage>
</organism>
<evidence type="ECO:0000313" key="3">
    <source>
        <dbReference type="Proteomes" id="UP000198790"/>
    </source>
</evidence>
<dbReference type="AlphaFoldDB" id="A0A1I1AN66"/>
<feature type="domain" description="DUF4097" evidence="1">
    <location>
        <begin position="42"/>
        <end position="212"/>
    </location>
</feature>
<dbReference type="EMBL" id="FOKK01000008">
    <property type="protein sequence ID" value="SFB37830.1"/>
    <property type="molecule type" value="Genomic_DNA"/>
</dbReference>
<reference evidence="2 3" key="1">
    <citation type="submission" date="2016-10" db="EMBL/GenBank/DDBJ databases">
        <authorList>
            <person name="de Groot N.N."/>
        </authorList>
    </citation>
    <scope>NUCLEOTIDE SEQUENCE [LARGE SCALE GENOMIC DNA]</scope>
    <source>
        <strain evidence="2 3">DSM 23399</strain>
    </source>
</reference>
<dbReference type="Proteomes" id="UP000198790">
    <property type="component" value="Unassembled WGS sequence"/>
</dbReference>
<gene>
    <name evidence="2" type="ORF">SAMN04489723_108161</name>
</gene>
<feature type="domain" description="DUF4097" evidence="1">
    <location>
        <begin position="219"/>
        <end position="318"/>
    </location>
</feature>
<protein>
    <submittedName>
        <fullName evidence="2">Putative adhesin</fullName>
    </submittedName>
</protein>
<dbReference type="STRING" id="237018.SAMN04489723_108161"/>
<keyword evidence="3" id="KW-1185">Reference proteome</keyword>
<proteinExistence type="predicted"/>
<evidence type="ECO:0000259" key="1">
    <source>
        <dbReference type="Pfam" id="PF13349"/>
    </source>
</evidence>
<dbReference type="Pfam" id="PF13349">
    <property type="entry name" value="DUF4097"/>
    <property type="match status" value="2"/>
</dbReference>
<dbReference type="PROSITE" id="PS51257">
    <property type="entry name" value="PROKAR_LIPOPROTEIN"/>
    <property type="match status" value="1"/>
</dbReference>
<name>A0A1I1AN66_9BACT</name>